<name>A0A450UGG0_9GAMM</name>
<proteinExistence type="predicted"/>
<reference evidence="2" key="1">
    <citation type="submission" date="2019-02" db="EMBL/GenBank/DDBJ databases">
        <authorList>
            <person name="Gruber-Vodicka R. H."/>
            <person name="Seah K. B. B."/>
        </authorList>
    </citation>
    <scope>NUCLEOTIDE SEQUENCE</scope>
    <source>
        <strain evidence="2">BECK_M6</strain>
    </source>
</reference>
<keyword evidence="1" id="KW-1133">Transmembrane helix</keyword>
<evidence type="ECO:0000313" key="2">
    <source>
        <dbReference type="EMBL" id="VFJ91609.1"/>
    </source>
</evidence>
<protein>
    <submittedName>
        <fullName evidence="2">Uncharacterized protein</fullName>
    </submittedName>
</protein>
<keyword evidence="1" id="KW-0812">Transmembrane</keyword>
<gene>
    <name evidence="2" type="ORF">BECKLFY1418A_GA0070994_101719</name>
</gene>
<accession>A0A450UGG0</accession>
<organism evidence="2">
    <name type="scientific">Candidatus Kentrum sp. LFY</name>
    <dbReference type="NCBI Taxonomy" id="2126342"/>
    <lineage>
        <taxon>Bacteria</taxon>
        <taxon>Pseudomonadati</taxon>
        <taxon>Pseudomonadota</taxon>
        <taxon>Gammaproteobacteria</taxon>
        <taxon>Candidatus Kentrum</taxon>
    </lineage>
</organism>
<sequence length="108" mass="12411">MLLKVPIKKDIVYGFIIFQQNNAQILPYLINETPFTNTPIALYLRFYGMSHNGLDPGKFNPCTIRALSGNKKIAGKLQFQVLFFFGTPRATGWATYWLYLFSTFDMAM</sequence>
<dbReference type="AlphaFoldDB" id="A0A450UGG0"/>
<dbReference type="EMBL" id="CAADFH010000017">
    <property type="protein sequence ID" value="VFJ91609.1"/>
    <property type="molecule type" value="Genomic_DNA"/>
</dbReference>
<evidence type="ECO:0000256" key="1">
    <source>
        <dbReference type="SAM" id="Phobius"/>
    </source>
</evidence>
<keyword evidence="1" id="KW-0472">Membrane</keyword>
<feature type="transmembrane region" description="Helical" evidence="1">
    <location>
        <begin position="81"/>
        <end position="99"/>
    </location>
</feature>